<organism evidence="4 5">
    <name type="scientific">Pseudoduganella lurida</name>
    <dbReference type="NCBI Taxonomy" id="1036180"/>
    <lineage>
        <taxon>Bacteria</taxon>
        <taxon>Pseudomonadati</taxon>
        <taxon>Pseudomonadota</taxon>
        <taxon>Betaproteobacteria</taxon>
        <taxon>Burkholderiales</taxon>
        <taxon>Oxalobacteraceae</taxon>
        <taxon>Telluria group</taxon>
        <taxon>Pseudoduganella</taxon>
    </lineage>
</organism>
<name>A0A562RJT8_9BURK</name>
<protein>
    <submittedName>
        <fullName evidence="4">Selenocysteine lyase/cysteine desulfurase</fullName>
    </submittedName>
</protein>
<proteinExistence type="predicted"/>
<dbReference type="AlphaFoldDB" id="A0A562RJT8"/>
<dbReference type="InterPro" id="IPR000192">
    <property type="entry name" value="Aminotrans_V_dom"/>
</dbReference>
<evidence type="ECO:0000256" key="1">
    <source>
        <dbReference type="ARBA" id="ARBA00022898"/>
    </source>
</evidence>
<feature type="signal peptide" evidence="2">
    <location>
        <begin position="1"/>
        <end position="29"/>
    </location>
</feature>
<dbReference type="SUPFAM" id="SSF53383">
    <property type="entry name" value="PLP-dependent transferases"/>
    <property type="match status" value="1"/>
</dbReference>
<dbReference type="InterPro" id="IPR015424">
    <property type="entry name" value="PyrdxlP-dep_Trfase"/>
</dbReference>
<dbReference type="InterPro" id="IPR006311">
    <property type="entry name" value="TAT_signal"/>
</dbReference>
<dbReference type="InterPro" id="IPR015421">
    <property type="entry name" value="PyrdxlP-dep_Trfase_major"/>
</dbReference>
<reference evidence="4 5" key="1">
    <citation type="journal article" date="2015" name="Stand. Genomic Sci.">
        <title>Genomic Encyclopedia of Bacterial and Archaeal Type Strains, Phase III: the genomes of soil and plant-associated and newly described type strains.</title>
        <authorList>
            <person name="Whitman W.B."/>
            <person name="Woyke T."/>
            <person name="Klenk H.P."/>
            <person name="Zhou Y."/>
            <person name="Lilburn T.G."/>
            <person name="Beck B.J."/>
            <person name="De Vos P."/>
            <person name="Vandamme P."/>
            <person name="Eisen J.A."/>
            <person name="Garrity G."/>
            <person name="Hugenholtz P."/>
            <person name="Kyrpides N.C."/>
        </authorList>
    </citation>
    <scope>NUCLEOTIDE SEQUENCE [LARGE SCALE GENOMIC DNA]</scope>
    <source>
        <strain evidence="4 5">CGMCC 1.10822</strain>
    </source>
</reference>
<dbReference type="GO" id="GO:0016829">
    <property type="term" value="F:lyase activity"/>
    <property type="evidence" value="ECO:0007669"/>
    <property type="project" value="UniProtKB-KW"/>
</dbReference>
<dbReference type="PANTHER" id="PTHR43092">
    <property type="entry name" value="L-CYSTEINE DESULFHYDRASE"/>
    <property type="match status" value="1"/>
</dbReference>
<gene>
    <name evidence="4" type="ORF">IP91_00375</name>
</gene>
<dbReference type="InterPro" id="IPR015422">
    <property type="entry name" value="PyrdxlP-dep_Trfase_small"/>
</dbReference>
<dbReference type="EMBL" id="VLLB01000001">
    <property type="protein sequence ID" value="TWI69308.1"/>
    <property type="molecule type" value="Genomic_DNA"/>
</dbReference>
<keyword evidence="1" id="KW-0663">Pyridoxal phosphate</keyword>
<dbReference type="PROSITE" id="PS51318">
    <property type="entry name" value="TAT"/>
    <property type="match status" value="1"/>
</dbReference>
<dbReference type="Proteomes" id="UP000318431">
    <property type="component" value="Unassembled WGS sequence"/>
</dbReference>
<dbReference type="Pfam" id="PF00266">
    <property type="entry name" value="Aminotran_5"/>
    <property type="match status" value="1"/>
</dbReference>
<dbReference type="PANTHER" id="PTHR43092:SF6">
    <property type="entry name" value="BLR1280 PROTEIN"/>
    <property type="match status" value="1"/>
</dbReference>
<keyword evidence="2" id="KW-0732">Signal</keyword>
<accession>A0A562RJT8</accession>
<keyword evidence="4" id="KW-0456">Lyase</keyword>
<comment type="caution">
    <text evidence="4">The sequence shown here is derived from an EMBL/GenBank/DDBJ whole genome shotgun (WGS) entry which is preliminary data.</text>
</comment>
<dbReference type="Gene3D" id="3.40.640.10">
    <property type="entry name" value="Type I PLP-dependent aspartate aminotransferase-like (Major domain)"/>
    <property type="match status" value="1"/>
</dbReference>
<keyword evidence="5" id="KW-1185">Reference proteome</keyword>
<dbReference type="Gene3D" id="3.90.1150.10">
    <property type="entry name" value="Aspartate Aminotransferase, domain 1"/>
    <property type="match status" value="1"/>
</dbReference>
<feature type="chain" id="PRO_5021747063" evidence="2">
    <location>
        <begin position="30"/>
        <end position="446"/>
    </location>
</feature>
<evidence type="ECO:0000313" key="4">
    <source>
        <dbReference type="EMBL" id="TWI69308.1"/>
    </source>
</evidence>
<feature type="domain" description="Aminotransferase class V" evidence="3">
    <location>
        <begin position="99"/>
        <end position="398"/>
    </location>
</feature>
<evidence type="ECO:0000256" key="2">
    <source>
        <dbReference type="SAM" id="SignalP"/>
    </source>
</evidence>
<evidence type="ECO:0000259" key="3">
    <source>
        <dbReference type="Pfam" id="PF00266"/>
    </source>
</evidence>
<evidence type="ECO:0000313" key="5">
    <source>
        <dbReference type="Proteomes" id="UP000318431"/>
    </source>
</evidence>
<sequence>MNVPDLKRRAWLMASASAMLPLAAAGATAATPGVAAAFTSASAPLLAALTPPAVAPAALATDDAYWQRVAAQYDVTDDVAMLDNGYWGSMARPVVAAYQRHVEEVNRGNALYGRLEFPAEYEAARGAVANALGVHQDEVVLTLGATEALQALIGGYNRLERGDTVLCADIDYDNMLTTMHWLRQRRGVNVVRIALPEPATYDAVIDCYAQAIAMYPKLRMMLLTHVNHRNGMVLPVAEIGSMARTRGIDVICDTAHGFGQLDMRIPDLQVDFAGINLHKWIGAPVGIGAIYIRRGRVRAIDPYMGESDGDDIRTRIHTGTINFAAYLSLPLALQLHEQIGVANKQARLHHLRNRWVDAARDIGGVQLLAAADPRLTSAIASFRVHGQTSVADNAALSRRLLREHGVFAVWRDGLASGACVRVTPSIFTSNAQVDRLVTGLEAVART</sequence>